<dbReference type="InterPro" id="IPR000436">
    <property type="entry name" value="Sushi_SCR_CCP_dom"/>
</dbReference>
<evidence type="ECO:0000256" key="24">
    <source>
        <dbReference type="PROSITE-ProRule" id="PRU00076"/>
    </source>
</evidence>
<dbReference type="PROSITE" id="PS01186">
    <property type="entry name" value="EGF_2"/>
    <property type="match status" value="1"/>
</dbReference>
<feature type="domain" description="Sushi" evidence="29">
    <location>
        <begin position="198"/>
        <end position="259"/>
    </location>
</feature>
<feature type="disulfide bond" evidence="24">
    <location>
        <begin position="185"/>
        <end position="194"/>
    </location>
</feature>
<feature type="disulfide bond" evidence="25">
    <location>
        <begin position="477"/>
        <end position="504"/>
    </location>
</feature>
<keyword evidence="13 26" id="KW-1133">Transmembrane helix</keyword>
<dbReference type="InterPro" id="IPR001304">
    <property type="entry name" value="C-type_lectin-like"/>
</dbReference>
<evidence type="ECO:0000256" key="1">
    <source>
        <dbReference type="ARBA" id="ARBA00004251"/>
    </source>
</evidence>
<evidence type="ECO:0000256" key="8">
    <source>
        <dbReference type="ARBA" id="ARBA00022729"/>
    </source>
</evidence>
<accession>A0ABM4M478</accession>
<evidence type="ECO:0000256" key="22">
    <source>
        <dbReference type="ARBA" id="ARBA00045502"/>
    </source>
</evidence>
<dbReference type="CDD" id="cd00033">
    <property type="entry name" value="CCP"/>
    <property type="match status" value="7"/>
</dbReference>
<feature type="disulfide bond" evidence="25">
    <location>
        <begin position="609"/>
        <end position="636"/>
    </location>
</feature>
<dbReference type="Pfam" id="PF00084">
    <property type="entry name" value="Sushi"/>
    <property type="match status" value="7"/>
</dbReference>
<evidence type="ECO:0000256" key="2">
    <source>
        <dbReference type="ARBA" id="ARBA00007360"/>
    </source>
</evidence>
<keyword evidence="12" id="KW-0130">Cell adhesion</keyword>
<evidence type="ECO:0000313" key="31">
    <source>
        <dbReference type="RefSeq" id="XP_070447502.1"/>
    </source>
</evidence>
<feature type="disulfide bond" evidence="25">
    <location>
        <begin position="539"/>
        <end position="566"/>
    </location>
</feature>
<dbReference type="PROSITE" id="PS00022">
    <property type="entry name" value="EGF_1"/>
    <property type="match status" value="1"/>
</dbReference>
<evidence type="ECO:0000256" key="17">
    <source>
        <dbReference type="ARBA" id="ARBA00044174"/>
    </source>
</evidence>
<evidence type="ECO:0000256" key="23">
    <source>
        <dbReference type="ARBA" id="ARBA00046840"/>
    </source>
</evidence>
<feature type="domain" description="Sushi" evidence="29">
    <location>
        <begin position="384"/>
        <end position="444"/>
    </location>
</feature>
<dbReference type="InterPro" id="IPR016186">
    <property type="entry name" value="C-type_lectin-like/link_sf"/>
</dbReference>
<dbReference type="Pfam" id="PF00008">
    <property type="entry name" value="EGF"/>
    <property type="match status" value="1"/>
</dbReference>
<keyword evidence="10" id="KW-0677">Repeat</keyword>
<feature type="transmembrane region" description="Helical" evidence="26">
    <location>
        <begin position="646"/>
        <end position="670"/>
    </location>
</feature>
<dbReference type="SMART" id="SM00032">
    <property type="entry name" value="CCP"/>
    <property type="match status" value="7"/>
</dbReference>
<comment type="function">
    <text evidence="22">Ca(2+)-dependent receptor for myeloid cells that binds to carbohydrates on neutrophils and monocytes. Mediates the interaction of activated endothelial cells or platelets with leukocytes. The ligand recognized is sialyl-Lewis X. Mediates rapid rolling of leukocyte rolling over vascular surfaces during the initial steps in inflammation through interaction with SELPLG. Mediates cell-cell interactions and cell adhesion via the interaction with integrin alpha-IIb/beta3 (ITGA2B:ITGB3) and integrin alpha-V/beta-3 (ITGAV:ITGB3).</text>
</comment>
<evidence type="ECO:0000259" key="27">
    <source>
        <dbReference type="PROSITE" id="PS50026"/>
    </source>
</evidence>
<dbReference type="CDD" id="cd00054">
    <property type="entry name" value="EGF_CA"/>
    <property type="match status" value="1"/>
</dbReference>
<evidence type="ECO:0000256" key="4">
    <source>
        <dbReference type="ARBA" id="ARBA00022536"/>
    </source>
</evidence>
<feature type="domain" description="Sushi" evidence="29">
    <location>
        <begin position="322"/>
        <end position="383"/>
    </location>
</feature>
<feature type="domain" description="EGF-like" evidence="27">
    <location>
        <begin position="159"/>
        <end position="195"/>
    </location>
</feature>
<organism evidence="30 31">
    <name type="scientific">Equus przewalskii</name>
    <name type="common">Przewalski's horse</name>
    <name type="synonym">Equus caballus przewalskii</name>
    <dbReference type="NCBI Taxonomy" id="9798"/>
    <lineage>
        <taxon>Eukaryota</taxon>
        <taxon>Metazoa</taxon>
        <taxon>Chordata</taxon>
        <taxon>Craniata</taxon>
        <taxon>Vertebrata</taxon>
        <taxon>Euteleostomi</taxon>
        <taxon>Mammalia</taxon>
        <taxon>Eutheria</taxon>
        <taxon>Laurasiatheria</taxon>
        <taxon>Perissodactyla</taxon>
        <taxon>Equidae</taxon>
        <taxon>Equus</taxon>
    </lineage>
</organism>
<evidence type="ECO:0000256" key="14">
    <source>
        <dbReference type="ARBA" id="ARBA00023136"/>
    </source>
</evidence>
<dbReference type="InterPro" id="IPR050350">
    <property type="entry name" value="Compl-Cell_Adhes-Reg"/>
</dbReference>
<keyword evidence="7" id="KW-0479">Metal-binding</keyword>
<evidence type="ECO:0000256" key="7">
    <source>
        <dbReference type="ARBA" id="ARBA00022723"/>
    </source>
</evidence>
<keyword evidence="4 24" id="KW-0245">EGF-like domain</keyword>
<dbReference type="SUPFAM" id="SSF56436">
    <property type="entry name" value="C-type lectin-like"/>
    <property type="match status" value="1"/>
</dbReference>
<dbReference type="PRINTS" id="PR00343">
    <property type="entry name" value="SELECTIN"/>
</dbReference>
<keyword evidence="30" id="KW-1185">Reference proteome</keyword>
<evidence type="ECO:0000256" key="10">
    <source>
        <dbReference type="ARBA" id="ARBA00022737"/>
    </source>
</evidence>
<keyword evidence="16" id="KW-0325">Glycoprotein</keyword>
<evidence type="ECO:0000256" key="20">
    <source>
        <dbReference type="ARBA" id="ARBA00044337"/>
    </source>
</evidence>
<feature type="domain" description="Sushi" evidence="29">
    <location>
        <begin position="507"/>
        <end position="568"/>
    </location>
</feature>
<evidence type="ECO:0000256" key="18">
    <source>
        <dbReference type="ARBA" id="ARBA00044221"/>
    </source>
</evidence>
<evidence type="ECO:0000256" key="19">
    <source>
        <dbReference type="ARBA" id="ARBA00044292"/>
    </source>
</evidence>
<dbReference type="PROSITE" id="PS50026">
    <property type="entry name" value="EGF_3"/>
    <property type="match status" value="1"/>
</dbReference>
<keyword evidence="11" id="KW-0106">Calcium</keyword>
<evidence type="ECO:0000259" key="29">
    <source>
        <dbReference type="PROSITE" id="PS50923"/>
    </source>
</evidence>
<feature type="domain" description="Sushi" evidence="29">
    <location>
        <begin position="445"/>
        <end position="506"/>
    </location>
</feature>
<comment type="subunit">
    <text evidence="23">Interacts with SNX17. Interacts with SELPLG/PSGL1 and PODXL2 and mediates neutrophil adhesion and leukocyte rolling. This interaction requires the sialyl-Lewis X epitope of SELPLG and PODXL2, and specific tyrosine sulfation on SELPLG. Interacts (via C-type lectin domain) with alpha-IIb/beta3 integrin ITGA2B:ITGB3 and alpha-V/beta-3 integrin ITGAV:ITGB3. Interacts with alpha5/beta1 integrin ITGA5:ITGB1 and alpha4/beta1 integrin ITGA4:ITGB.</text>
</comment>
<evidence type="ECO:0000256" key="21">
    <source>
        <dbReference type="ARBA" id="ARBA00044355"/>
    </source>
</evidence>
<dbReference type="InterPro" id="IPR035976">
    <property type="entry name" value="Sushi/SCR/CCP_sf"/>
</dbReference>
<evidence type="ECO:0000313" key="30">
    <source>
        <dbReference type="Proteomes" id="UP001652662"/>
    </source>
</evidence>
<evidence type="ECO:0000256" key="5">
    <source>
        <dbReference type="ARBA" id="ARBA00022659"/>
    </source>
</evidence>
<comment type="similarity">
    <text evidence="2">Belongs to the selectin/LECAM family.</text>
</comment>
<feature type="domain" description="Sushi" evidence="29">
    <location>
        <begin position="577"/>
        <end position="638"/>
    </location>
</feature>
<gene>
    <name evidence="31" type="primary">SELP</name>
</gene>
<dbReference type="Gene3D" id="2.10.25.10">
    <property type="entry name" value="Laminin"/>
    <property type="match status" value="1"/>
</dbReference>
<keyword evidence="15 24" id="KW-1015">Disulfide bond</keyword>
<evidence type="ECO:0000256" key="12">
    <source>
        <dbReference type="ARBA" id="ARBA00022889"/>
    </source>
</evidence>
<evidence type="ECO:0000256" key="26">
    <source>
        <dbReference type="SAM" id="Phobius"/>
    </source>
</evidence>
<feature type="disulfide bond" evidence="25">
    <location>
        <begin position="386"/>
        <end position="429"/>
    </location>
</feature>
<protein>
    <recommendedName>
        <fullName evidence="17">p-selectin</fullName>
    </recommendedName>
    <alternativeName>
        <fullName evidence="18">CD62 antigen-like family member P</fullName>
    </alternativeName>
    <alternativeName>
        <fullName evidence="20">Granule membrane protein 140</fullName>
    </alternativeName>
    <alternativeName>
        <fullName evidence="21">Leukocyte-endothelial cell adhesion molecule 3</fullName>
    </alternativeName>
    <alternativeName>
        <fullName evidence="19">Platelet activation dependent granule-external membrane protein</fullName>
    </alternativeName>
</protein>
<keyword evidence="5 25" id="KW-0768">Sushi</keyword>
<dbReference type="SUPFAM" id="SSF57196">
    <property type="entry name" value="EGF/Laminin"/>
    <property type="match status" value="1"/>
</dbReference>
<evidence type="ECO:0000259" key="28">
    <source>
        <dbReference type="PROSITE" id="PS50041"/>
    </source>
</evidence>
<dbReference type="Gene3D" id="3.10.100.10">
    <property type="entry name" value="Mannose-Binding Protein A, subunit A"/>
    <property type="match status" value="1"/>
</dbReference>
<dbReference type="SMART" id="SM00034">
    <property type="entry name" value="CLECT"/>
    <property type="match status" value="1"/>
</dbReference>
<evidence type="ECO:0000256" key="13">
    <source>
        <dbReference type="ARBA" id="ARBA00022989"/>
    </source>
</evidence>
<comment type="caution">
    <text evidence="24">Lacks conserved residue(s) required for the propagation of feature annotation.</text>
</comment>
<keyword evidence="8" id="KW-0732">Signal</keyword>
<dbReference type="PANTHER" id="PTHR19325:SF484">
    <property type="entry name" value="P-SELECTIN"/>
    <property type="match status" value="1"/>
</dbReference>
<dbReference type="InterPro" id="IPR016187">
    <property type="entry name" value="CTDL_fold"/>
</dbReference>
<feature type="disulfide bond" evidence="25">
    <location>
        <begin position="230"/>
        <end position="257"/>
    </location>
</feature>
<evidence type="ECO:0000256" key="3">
    <source>
        <dbReference type="ARBA" id="ARBA00022475"/>
    </source>
</evidence>
<dbReference type="InterPro" id="IPR033991">
    <property type="entry name" value="Selectin_CTLD"/>
</dbReference>
<comment type="subcellular location">
    <subcellularLocation>
        <location evidence="1">Cell membrane</location>
        <topology evidence="1">Single-pass type I membrane protein</topology>
    </subcellularLocation>
</comment>
<keyword evidence="14 26" id="KW-0472">Membrane</keyword>
<sequence>MASCLKAIWSWRFHRVVFRSAQLLFFSALIYELVNQREVAAWTYHHSNKTYSWNDSREFCQKYYTDLVAIQNKNEITYLNDVLPRHSSYYWIGIRKINNNWTWVGTKKTLTKEAENWADNEPNNKGNNQDCVEIYIKSPRAPGKWNDEPCWKRKRALCYTASCQDTSCSKQGECIETIGSYTCSCYPGFYGPECEYVTECGEFDLPQHVLMNCSHPLGNFSFNSECSFRCPEGFKLNGPSKLECLASGMWTNYPPQCVAVQCPPLKTPERGNMTCVHAAKAFQLPSSCSFSCEEGFALVGPDVVQCTASGVWTASAPVCKAVQCQRLEAPSQGTMDCVHPLAAFAYGSSCKFECEAGYRVRGWDTLNCTGPGQWTGPLPACEALQCQDLAPNKAHVNCSHPFGAFRYQSTCSLTCDEGFLLVGEHELQCLDTGHWSAPLPECRAITCTPLPSPRNGTMTCVRPLGDSSYKSTCQFTCDEGFSLSGPERLDCTPSGHWTGSPPMCEAIKCPELFAPEWGSLDCSDTHGEFNVGSTCHFSCNKGFRLEGPNNVECTASGRWTALPPTCEGEKSVPTPEVRCPALITPEQGTMSCRHHLGTFGLNTTCYFGCKAGFTLTGDSAVRCRPSGQWTAVAPACRAGPLTIQEALTYMGGAVASAIGLVMGGTLLVLLRKRFKQKDDGKSPLTAQSDLGTYGVFTNAAFDPSS</sequence>
<reference evidence="31" key="1">
    <citation type="submission" date="2025-08" db="UniProtKB">
        <authorList>
            <consortium name="RefSeq"/>
        </authorList>
    </citation>
    <scope>IDENTIFICATION</scope>
    <source>
        <tissue evidence="31">Blood</tissue>
    </source>
</reference>
<dbReference type="InterPro" id="IPR002396">
    <property type="entry name" value="Selectin_superfamily"/>
</dbReference>
<feature type="disulfide bond" evidence="25">
    <location>
        <begin position="354"/>
        <end position="381"/>
    </location>
</feature>
<evidence type="ECO:0000256" key="9">
    <source>
        <dbReference type="ARBA" id="ARBA00022734"/>
    </source>
</evidence>
<dbReference type="SMART" id="SM00181">
    <property type="entry name" value="EGF"/>
    <property type="match status" value="1"/>
</dbReference>
<dbReference type="InterPro" id="IPR018378">
    <property type="entry name" value="C-type_lectin_CS"/>
</dbReference>
<name>A0ABM4M478_EQUPR</name>
<proteinExistence type="inferred from homology"/>
<dbReference type="InterPro" id="IPR000742">
    <property type="entry name" value="EGF"/>
</dbReference>
<dbReference type="SUPFAM" id="SSF57535">
    <property type="entry name" value="Complement control module/SCR domain"/>
    <property type="match status" value="7"/>
</dbReference>
<keyword evidence="6 26" id="KW-0812">Transmembrane</keyword>
<dbReference type="RefSeq" id="XP_070447502.1">
    <property type="nucleotide sequence ID" value="XM_070591401.1"/>
</dbReference>
<dbReference type="CDD" id="cd03592">
    <property type="entry name" value="CLECT_selectins_like"/>
    <property type="match status" value="1"/>
</dbReference>
<feature type="disulfide bond" evidence="25">
    <location>
        <begin position="415"/>
        <end position="442"/>
    </location>
</feature>
<feature type="disulfide bond" evidence="25">
    <location>
        <begin position="292"/>
        <end position="319"/>
    </location>
</feature>
<dbReference type="PROSITE" id="PS00615">
    <property type="entry name" value="C_TYPE_LECTIN_1"/>
    <property type="match status" value="1"/>
</dbReference>
<dbReference type="GeneID" id="103554471"/>
<feature type="domain" description="Sushi" evidence="29">
    <location>
        <begin position="260"/>
        <end position="321"/>
    </location>
</feature>
<evidence type="ECO:0000256" key="25">
    <source>
        <dbReference type="PROSITE-ProRule" id="PRU00302"/>
    </source>
</evidence>
<evidence type="ECO:0000256" key="11">
    <source>
        <dbReference type="ARBA" id="ARBA00022837"/>
    </source>
</evidence>
<dbReference type="Proteomes" id="UP001652662">
    <property type="component" value="Chromosome 23"/>
</dbReference>
<feature type="domain" description="C-type lectin" evidence="28">
    <location>
        <begin position="39"/>
        <end position="159"/>
    </location>
</feature>
<dbReference type="PROSITE" id="PS50041">
    <property type="entry name" value="C_TYPE_LECTIN_2"/>
    <property type="match status" value="1"/>
</dbReference>
<dbReference type="Gene3D" id="2.10.70.10">
    <property type="entry name" value="Complement Module, domain 1"/>
    <property type="match status" value="7"/>
</dbReference>
<evidence type="ECO:0000256" key="16">
    <source>
        <dbReference type="ARBA" id="ARBA00023180"/>
    </source>
</evidence>
<dbReference type="Pfam" id="PF00059">
    <property type="entry name" value="Lectin_C"/>
    <property type="match status" value="1"/>
</dbReference>
<dbReference type="PROSITE" id="PS50923">
    <property type="entry name" value="SUSHI"/>
    <property type="match status" value="7"/>
</dbReference>
<keyword evidence="3" id="KW-1003">Cell membrane</keyword>
<evidence type="ECO:0000256" key="15">
    <source>
        <dbReference type="ARBA" id="ARBA00023157"/>
    </source>
</evidence>
<evidence type="ECO:0000256" key="6">
    <source>
        <dbReference type="ARBA" id="ARBA00022692"/>
    </source>
</evidence>
<dbReference type="PANTHER" id="PTHR19325">
    <property type="entry name" value="COMPLEMENT COMPONENT-RELATED SUSHI DOMAIN-CONTAINING"/>
    <property type="match status" value="1"/>
</dbReference>
<keyword evidence="9" id="KW-0430">Lectin</keyword>